<dbReference type="SUPFAM" id="SSF53098">
    <property type="entry name" value="Ribonuclease H-like"/>
    <property type="match status" value="1"/>
</dbReference>
<sequence length="164" mass="18496">MQLLFEEYLHASPSMHERSSVASSNIEYDDGMEEVMDKFDTYLSQDANARSQSQLELYLNESPLDRRQFSNLDVLDYWKGNSARYPELALMARDILSIPITTVASESAFSHSGRIIGKFRSSILPENAEAILCAYNSDSDEEEEQLSTDIEKLVSELGGISIQK</sequence>
<organism evidence="2 3">
    <name type="scientific">Buddleja alternifolia</name>
    <dbReference type="NCBI Taxonomy" id="168488"/>
    <lineage>
        <taxon>Eukaryota</taxon>
        <taxon>Viridiplantae</taxon>
        <taxon>Streptophyta</taxon>
        <taxon>Embryophyta</taxon>
        <taxon>Tracheophyta</taxon>
        <taxon>Spermatophyta</taxon>
        <taxon>Magnoliopsida</taxon>
        <taxon>eudicotyledons</taxon>
        <taxon>Gunneridae</taxon>
        <taxon>Pentapetalae</taxon>
        <taxon>asterids</taxon>
        <taxon>lamiids</taxon>
        <taxon>Lamiales</taxon>
        <taxon>Scrophulariaceae</taxon>
        <taxon>Buddlejeae</taxon>
        <taxon>Buddleja</taxon>
    </lineage>
</organism>
<proteinExistence type="predicted"/>
<comment type="caution">
    <text evidence="2">The sequence shown here is derived from an EMBL/GenBank/DDBJ whole genome shotgun (WGS) entry which is preliminary data.</text>
</comment>
<dbReference type="Proteomes" id="UP000826271">
    <property type="component" value="Unassembled WGS sequence"/>
</dbReference>
<dbReference type="PANTHER" id="PTHR23272:SF166">
    <property type="entry name" value="ZINC FINGER BED DOMAIN-CONTAINING PROTEIN RICESLEEPER 2-LIKE ISOFORM X1"/>
    <property type="match status" value="1"/>
</dbReference>
<name>A0AAV6X336_9LAMI</name>
<evidence type="ECO:0000313" key="2">
    <source>
        <dbReference type="EMBL" id="KAG8374851.1"/>
    </source>
</evidence>
<feature type="domain" description="HAT C-terminal dimerisation" evidence="1">
    <location>
        <begin position="55"/>
        <end position="135"/>
    </location>
</feature>
<dbReference type="EMBL" id="WHWC01000010">
    <property type="protein sequence ID" value="KAG8374851.1"/>
    <property type="molecule type" value="Genomic_DNA"/>
</dbReference>
<dbReference type="InterPro" id="IPR008906">
    <property type="entry name" value="HATC_C_dom"/>
</dbReference>
<evidence type="ECO:0000313" key="3">
    <source>
        <dbReference type="Proteomes" id="UP000826271"/>
    </source>
</evidence>
<dbReference type="GO" id="GO:0046983">
    <property type="term" value="F:protein dimerization activity"/>
    <property type="evidence" value="ECO:0007669"/>
    <property type="project" value="InterPro"/>
</dbReference>
<protein>
    <recommendedName>
        <fullName evidence="1">HAT C-terminal dimerisation domain-containing protein</fullName>
    </recommendedName>
</protein>
<keyword evidence="3" id="KW-1185">Reference proteome</keyword>
<reference evidence="2" key="1">
    <citation type="submission" date="2019-10" db="EMBL/GenBank/DDBJ databases">
        <authorList>
            <person name="Zhang R."/>
            <person name="Pan Y."/>
            <person name="Wang J."/>
            <person name="Ma R."/>
            <person name="Yu S."/>
        </authorList>
    </citation>
    <scope>NUCLEOTIDE SEQUENCE</scope>
    <source>
        <strain evidence="2">LA-IB0</strain>
        <tissue evidence="2">Leaf</tissue>
    </source>
</reference>
<dbReference type="PANTHER" id="PTHR23272">
    <property type="entry name" value="BED FINGER-RELATED"/>
    <property type="match status" value="1"/>
</dbReference>
<gene>
    <name evidence="2" type="ORF">BUALT_Bualt10G0038600</name>
</gene>
<dbReference type="InterPro" id="IPR012337">
    <property type="entry name" value="RNaseH-like_sf"/>
</dbReference>
<dbReference type="Pfam" id="PF05699">
    <property type="entry name" value="Dimer_Tnp_hAT"/>
    <property type="match status" value="1"/>
</dbReference>
<evidence type="ECO:0000259" key="1">
    <source>
        <dbReference type="Pfam" id="PF05699"/>
    </source>
</evidence>
<accession>A0AAV6X336</accession>
<dbReference type="AlphaFoldDB" id="A0AAV6X336"/>